<comment type="caution">
    <text evidence="9">The sequence shown here is derived from an EMBL/GenBank/DDBJ whole genome shotgun (WGS) entry which is preliminary data.</text>
</comment>
<dbReference type="NCBIfam" id="TIGR01988">
    <property type="entry name" value="Ubi-OHases"/>
    <property type="match status" value="1"/>
</dbReference>
<dbReference type="NCBIfam" id="NF005691">
    <property type="entry name" value="PRK07494.1"/>
    <property type="match status" value="1"/>
</dbReference>
<evidence type="ECO:0000256" key="2">
    <source>
        <dbReference type="ARBA" id="ARBA00004749"/>
    </source>
</evidence>
<proteinExistence type="inferred from homology"/>
<comment type="similarity">
    <text evidence="3">Belongs to the UbiH/COQ6 family.</text>
</comment>
<keyword evidence="10" id="KW-1185">Reference proteome</keyword>
<dbReference type="InterPro" id="IPR010971">
    <property type="entry name" value="UbiH/COQ6"/>
</dbReference>
<keyword evidence="5" id="KW-0274">FAD</keyword>
<dbReference type="Proteomes" id="UP000253529">
    <property type="component" value="Unassembled WGS sequence"/>
</dbReference>
<dbReference type="Gene3D" id="3.50.50.60">
    <property type="entry name" value="FAD/NAD(P)-binding domain"/>
    <property type="match status" value="2"/>
</dbReference>
<dbReference type="PRINTS" id="PR00420">
    <property type="entry name" value="RNGMNOXGNASE"/>
</dbReference>
<dbReference type="SUPFAM" id="SSF51905">
    <property type="entry name" value="FAD/NAD(P)-binding domain"/>
    <property type="match status" value="1"/>
</dbReference>
<evidence type="ECO:0000256" key="6">
    <source>
        <dbReference type="ARBA" id="ARBA00023002"/>
    </source>
</evidence>
<dbReference type="Pfam" id="PF01494">
    <property type="entry name" value="FAD_binding_3"/>
    <property type="match status" value="1"/>
</dbReference>
<feature type="domain" description="FAD-binding" evidence="8">
    <location>
        <begin position="12"/>
        <end position="347"/>
    </location>
</feature>
<protein>
    <submittedName>
        <fullName evidence="9">2-octaprenyl-6-methoxyphenol hydroxylase</fullName>
    </submittedName>
</protein>
<evidence type="ECO:0000313" key="9">
    <source>
        <dbReference type="EMBL" id="RBP14376.1"/>
    </source>
</evidence>
<evidence type="ECO:0000259" key="8">
    <source>
        <dbReference type="Pfam" id="PF01494"/>
    </source>
</evidence>
<dbReference type="GO" id="GO:0006744">
    <property type="term" value="P:ubiquinone biosynthetic process"/>
    <property type="evidence" value="ECO:0007669"/>
    <property type="project" value="UniProtKB-UniPathway"/>
</dbReference>
<name>A0A366FJT7_9HYPH</name>
<dbReference type="GO" id="GO:0071949">
    <property type="term" value="F:FAD binding"/>
    <property type="evidence" value="ECO:0007669"/>
    <property type="project" value="InterPro"/>
</dbReference>
<dbReference type="GO" id="GO:0004497">
    <property type="term" value="F:monooxygenase activity"/>
    <property type="evidence" value="ECO:0007669"/>
    <property type="project" value="UniProtKB-KW"/>
</dbReference>
<dbReference type="RefSeq" id="WP_113889122.1">
    <property type="nucleotide sequence ID" value="NZ_QNRK01000009.1"/>
</dbReference>
<dbReference type="AlphaFoldDB" id="A0A366FJT7"/>
<evidence type="ECO:0000313" key="10">
    <source>
        <dbReference type="Proteomes" id="UP000253529"/>
    </source>
</evidence>
<comment type="cofactor">
    <cofactor evidence="1">
        <name>FAD</name>
        <dbReference type="ChEBI" id="CHEBI:57692"/>
    </cofactor>
</comment>
<evidence type="ECO:0000256" key="4">
    <source>
        <dbReference type="ARBA" id="ARBA00022630"/>
    </source>
</evidence>
<keyword evidence="6" id="KW-0560">Oxidoreductase</keyword>
<organism evidence="9 10">
    <name type="scientific">Roseiarcus fermentans</name>
    <dbReference type="NCBI Taxonomy" id="1473586"/>
    <lineage>
        <taxon>Bacteria</taxon>
        <taxon>Pseudomonadati</taxon>
        <taxon>Pseudomonadota</taxon>
        <taxon>Alphaproteobacteria</taxon>
        <taxon>Hyphomicrobiales</taxon>
        <taxon>Roseiarcaceae</taxon>
        <taxon>Roseiarcus</taxon>
    </lineage>
</organism>
<dbReference type="EMBL" id="QNRK01000009">
    <property type="protein sequence ID" value="RBP14376.1"/>
    <property type="molecule type" value="Genomic_DNA"/>
</dbReference>
<dbReference type="PANTHER" id="PTHR43876:SF7">
    <property type="entry name" value="UBIQUINONE BIOSYNTHESIS MONOOXYGENASE COQ6, MITOCHONDRIAL"/>
    <property type="match status" value="1"/>
</dbReference>
<reference evidence="9 10" key="1">
    <citation type="submission" date="2018-06" db="EMBL/GenBank/DDBJ databases">
        <title>Genomic Encyclopedia of Type Strains, Phase IV (KMG-IV): sequencing the most valuable type-strain genomes for metagenomic binning, comparative biology and taxonomic classification.</title>
        <authorList>
            <person name="Goeker M."/>
        </authorList>
    </citation>
    <scope>NUCLEOTIDE SEQUENCE [LARGE SCALE GENOMIC DNA]</scope>
    <source>
        <strain evidence="9 10">DSM 24875</strain>
    </source>
</reference>
<keyword evidence="7" id="KW-0503">Monooxygenase</keyword>
<evidence type="ECO:0000256" key="1">
    <source>
        <dbReference type="ARBA" id="ARBA00001974"/>
    </source>
</evidence>
<dbReference type="UniPathway" id="UPA00232"/>
<evidence type="ECO:0000256" key="5">
    <source>
        <dbReference type="ARBA" id="ARBA00022827"/>
    </source>
</evidence>
<evidence type="ECO:0000256" key="3">
    <source>
        <dbReference type="ARBA" id="ARBA00005349"/>
    </source>
</evidence>
<dbReference type="InterPro" id="IPR051205">
    <property type="entry name" value="UbiH/COQ6_monooxygenase"/>
</dbReference>
<gene>
    <name evidence="9" type="ORF">DFR50_109130</name>
</gene>
<dbReference type="OrthoDB" id="9796623at2"/>
<comment type="pathway">
    <text evidence="2">Cofactor biosynthesis; ubiquinone biosynthesis.</text>
</comment>
<dbReference type="GO" id="GO:0016705">
    <property type="term" value="F:oxidoreductase activity, acting on paired donors, with incorporation or reduction of molecular oxygen"/>
    <property type="evidence" value="ECO:0007669"/>
    <property type="project" value="InterPro"/>
</dbReference>
<keyword evidence="4" id="KW-0285">Flavoprotein</keyword>
<evidence type="ECO:0000256" key="7">
    <source>
        <dbReference type="ARBA" id="ARBA00023033"/>
    </source>
</evidence>
<sequence>MTRLAEPADRICDVLVAGAGLAGLAAAIAFARAGFDVVACGADERLARGRTVAMLARSIAYLDSLGLWPAIEPQAAPMRALRMIDDTGGLFPPRPVEFASSEIGLETFGWNVENDLMADSLAARAAAAPGVERTGRPVESYDFSGERALARLADGRTVAAALVIGADGRASPARRAAGLSVRTHRYPQSALTALLAHRLPHRDVSTEFHTRQGPFTLVPLPPAGEAADRSSLVWLMSDDEARRRETLDDAALAREIERQARSLLGAMRIEGRRGIFPMARQVVPTLTAPRLALIGDAAHAFPPIGAQGLNLGLRDVEAIVEAAVEARAAGGDIGGSAALAAYERARRADIFTRTAAVDGLNRALLAEFAPLDLARGAGLAALAAVGPLRRFVMREGVAPRFARPLPGPARRPDNA</sequence>
<dbReference type="InterPro" id="IPR002938">
    <property type="entry name" value="FAD-bd"/>
</dbReference>
<dbReference type="InterPro" id="IPR036188">
    <property type="entry name" value="FAD/NAD-bd_sf"/>
</dbReference>
<accession>A0A366FJT7</accession>
<dbReference type="PANTHER" id="PTHR43876">
    <property type="entry name" value="UBIQUINONE BIOSYNTHESIS MONOOXYGENASE COQ6, MITOCHONDRIAL"/>
    <property type="match status" value="1"/>
</dbReference>